<dbReference type="STRING" id="51511.ENSCSAVP00000000900"/>
<dbReference type="AlphaFoldDB" id="H2Y6F2"/>
<dbReference type="SMART" id="SM00471">
    <property type="entry name" value="HDc"/>
    <property type="match status" value="1"/>
</dbReference>
<dbReference type="CDD" id="cd00077">
    <property type="entry name" value="HDc"/>
    <property type="match status" value="1"/>
</dbReference>
<dbReference type="InParanoid" id="H2Y6F2"/>
<reference evidence="10" key="1">
    <citation type="submission" date="2003-08" db="EMBL/GenBank/DDBJ databases">
        <authorList>
            <person name="Birren B."/>
            <person name="Nusbaum C."/>
            <person name="Abebe A."/>
            <person name="Abouelleil A."/>
            <person name="Adekoya E."/>
            <person name="Ait-zahra M."/>
            <person name="Allen N."/>
            <person name="Allen T."/>
            <person name="An P."/>
            <person name="Anderson M."/>
            <person name="Anderson S."/>
            <person name="Arachchi H."/>
            <person name="Armbruster J."/>
            <person name="Bachantsang P."/>
            <person name="Baldwin J."/>
            <person name="Barry A."/>
            <person name="Bayul T."/>
            <person name="Blitshsteyn B."/>
            <person name="Bloom T."/>
            <person name="Blye J."/>
            <person name="Boguslavskiy L."/>
            <person name="Borowsky M."/>
            <person name="Boukhgalter B."/>
            <person name="Brunache A."/>
            <person name="Butler J."/>
            <person name="Calixte N."/>
            <person name="Calvo S."/>
            <person name="Camarata J."/>
            <person name="Campo K."/>
            <person name="Chang J."/>
            <person name="Cheshatsang Y."/>
            <person name="Citroen M."/>
            <person name="Collymore A."/>
            <person name="Considine T."/>
            <person name="Cook A."/>
            <person name="Cooke P."/>
            <person name="Corum B."/>
            <person name="Cuomo C."/>
            <person name="David R."/>
            <person name="Dawoe T."/>
            <person name="Degray S."/>
            <person name="Dodge S."/>
            <person name="Dooley K."/>
            <person name="Dorje P."/>
            <person name="Dorjee K."/>
            <person name="Dorris L."/>
            <person name="Duffey N."/>
            <person name="Dupes A."/>
            <person name="Elkins T."/>
            <person name="Engels R."/>
            <person name="Erickson J."/>
            <person name="Farina A."/>
            <person name="Faro S."/>
            <person name="Ferreira P."/>
            <person name="Fischer H."/>
            <person name="Fitzgerald M."/>
            <person name="Foley K."/>
            <person name="Gage D."/>
            <person name="Galagan J."/>
            <person name="Gearin G."/>
            <person name="Gnerre S."/>
            <person name="Gnirke A."/>
            <person name="Goyette A."/>
            <person name="Graham J."/>
            <person name="Grandbois E."/>
            <person name="Gyaltsen K."/>
            <person name="Hafez N."/>
            <person name="Hagopian D."/>
            <person name="Hagos B."/>
            <person name="Hall J."/>
            <person name="Hatcher B."/>
            <person name="Heller A."/>
            <person name="Higgins H."/>
            <person name="Honan T."/>
            <person name="Horn A."/>
            <person name="Houde N."/>
            <person name="Hughes L."/>
            <person name="Hulme W."/>
            <person name="Husby E."/>
            <person name="Iliev I."/>
            <person name="Jaffe D."/>
            <person name="Jones C."/>
            <person name="Kamal M."/>
            <person name="Kamat A."/>
            <person name="Kamvysselis M."/>
            <person name="Karlsson E."/>
            <person name="Kells C."/>
            <person name="Kieu A."/>
            <person name="Kisner P."/>
            <person name="Kodira C."/>
            <person name="Kulbokas E."/>
            <person name="Labutti K."/>
            <person name="Lama D."/>
            <person name="Landers T."/>
            <person name="Leger J."/>
            <person name="Levine S."/>
            <person name="Lewis D."/>
            <person name="Lewis T."/>
            <person name="Lindblad-toh K."/>
            <person name="Liu X."/>
            <person name="Lokyitsang T."/>
            <person name="Lokyitsang Y."/>
            <person name="Lucien O."/>
            <person name="Lui A."/>
            <person name="Ma L.J."/>
            <person name="Mabbitt R."/>
            <person name="Macdonald J."/>
            <person name="Maclean C."/>
            <person name="Major J."/>
            <person name="Manning J."/>
            <person name="Marabella R."/>
            <person name="Maru K."/>
            <person name="Matthews C."/>
            <person name="Mauceli E."/>
            <person name="Mccarthy M."/>
            <person name="Mcdonough S."/>
            <person name="Mcghee T."/>
            <person name="Meldrim J."/>
            <person name="Meneus L."/>
            <person name="Mesirov J."/>
            <person name="Mihalev A."/>
            <person name="Mihova T."/>
            <person name="Mikkelsen T."/>
            <person name="Mlenga V."/>
            <person name="Moru K."/>
            <person name="Mozes J."/>
            <person name="Mulrain L."/>
            <person name="Munson G."/>
            <person name="Naylor J."/>
            <person name="Newes C."/>
            <person name="Nguyen C."/>
            <person name="Nguyen N."/>
            <person name="Nguyen T."/>
            <person name="Nicol R."/>
            <person name="Nielsen C."/>
            <person name="Nizzari M."/>
            <person name="Norbu C."/>
            <person name="Norbu N."/>
            <person name="O'donnell P."/>
            <person name="Okoawo O."/>
            <person name="O'leary S."/>
            <person name="Omotosho B."/>
            <person name="O'neill K."/>
            <person name="Osman S."/>
            <person name="Parker S."/>
            <person name="Perrin D."/>
            <person name="Phunkhang P."/>
            <person name="Piqani B."/>
            <person name="Purcell S."/>
            <person name="Rachupka T."/>
            <person name="Ramasamy U."/>
            <person name="Rameau R."/>
            <person name="Ray V."/>
            <person name="Raymond C."/>
            <person name="Retta R."/>
            <person name="Richardson S."/>
            <person name="Rise C."/>
            <person name="Rodriguez J."/>
            <person name="Rogers J."/>
            <person name="Rogov P."/>
            <person name="Rutman M."/>
            <person name="Schupbach R."/>
            <person name="Seaman C."/>
            <person name="Settipalli S."/>
            <person name="Sharpe T."/>
            <person name="Sheridan J."/>
            <person name="Sherpa N."/>
            <person name="Shi J."/>
            <person name="Smirnov S."/>
            <person name="Smith C."/>
            <person name="Sougnez C."/>
            <person name="Spencer B."/>
            <person name="Stalker J."/>
            <person name="Stange-thomann N."/>
            <person name="Stavropoulos S."/>
            <person name="Stetson K."/>
            <person name="Stone C."/>
            <person name="Stone S."/>
            <person name="Stubbs M."/>
            <person name="Talamas J."/>
            <person name="Tchuinga P."/>
            <person name="Tenzing P."/>
            <person name="Tesfaye S."/>
            <person name="Theodore J."/>
            <person name="Thoulutsang Y."/>
            <person name="Topham K."/>
            <person name="Towey S."/>
            <person name="Tsamla T."/>
            <person name="Tsomo N."/>
            <person name="Vallee D."/>
            <person name="Vassiliev H."/>
            <person name="Venkataraman V."/>
            <person name="Vinson J."/>
            <person name="Vo A."/>
            <person name="Wade C."/>
            <person name="Wang S."/>
            <person name="Wangchuk T."/>
            <person name="Wangdi T."/>
            <person name="Whittaker C."/>
            <person name="Wilkinson J."/>
            <person name="Wu Y."/>
            <person name="Wyman D."/>
            <person name="Yadav S."/>
            <person name="Yang S."/>
            <person name="Yang X."/>
            <person name="Yeager S."/>
            <person name="Yee E."/>
            <person name="Young G."/>
            <person name="Zainoun J."/>
            <person name="Zembeck L."/>
            <person name="Zimmer A."/>
            <person name="Zody M."/>
            <person name="Lander E."/>
        </authorList>
    </citation>
    <scope>NUCLEOTIDE SEQUENCE [LARGE SCALE GENOMIC DNA]</scope>
</reference>
<dbReference type="GeneTree" id="ENSGT00940000156543"/>
<dbReference type="InterPro" id="IPR002073">
    <property type="entry name" value="PDEase_catalytic_dom"/>
</dbReference>
<keyword evidence="1" id="KW-0140">cGMP</keyword>
<comment type="cofactor">
    <cofactor evidence="7">
        <name>a divalent metal cation</name>
        <dbReference type="ChEBI" id="CHEBI:60240"/>
    </cofactor>
    <text evidence="7">Binds 2 divalent metal cations per subunit. Site 1 may preferentially bind zinc ions, while site 2 has a preference for magnesium and/or manganese ions.</text>
</comment>
<dbReference type="Pfam" id="PF00233">
    <property type="entry name" value="PDEase_I"/>
    <property type="match status" value="1"/>
</dbReference>
<feature type="binding site" evidence="6">
    <location>
        <position position="494"/>
    </location>
    <ligand>
        <name>Zn(2+)</name>
        <dbReference type="ChEBI" id="CHEBI:29105"/>
        <label>1</label>
    </ligand>
</feature>
<reference evidence="9" key="2">
    <citation type="submission" date="2025-08" db="UniProtKB">
        <authorList>
            <consortium name="Ensembl"/>
        </authorList>
    </citation>
    <scope>IDENTIFICATION</scope>
</reference>
<dbReference type="PROSITE" id="PS00126">
    <property type="entry name" value="PDEASE_I_1"/>
    <property type="match status" value="1"/>
</dbReference>
<evidence type="ECO:0000256" key="5">
    <source>
        <dbReference type="PIRSR" id="PIRSR623088-2"/>
    </source>
</evidence>
<feature type="binding site" evidence="6">
    <location>
        <position position="460"/>
    </location>
    <ligand>
        <name>Zn(2+)</name>
        <dbReference type="ChEBI" id="CHEBI:29105"/>
        <label>1</label>
    </ligand>
</feature>
<evidence type="ECO:0000256" key="1">
    <source>
        <dbReference type="ARBA" id="ARBA00022535"/>
    </source>
</evidence>
<feature type="binding site" evidence="6">
    <location>
        <position position="495"/>
    </location>
    <ligand>
        <name>Zn(2+)</name>
        <dbReference type="ChEBI" id="CHEBI:29105"/>
        <label>2</label>
    </ligand>
</feature>
<dbReference type="GO" id="GO:0004114">
    <property type="term" value="F:3',5'-cyclic-nucleotide phosphodiesterase activity"/>
    <property type="evidence" value="ECO:0007669"/>
    <property type="project" value="InterPro"/>
</dbReference>
<dbReference type="eggNOG" id="KOG3689">
    <property type="taxonomic scope" value="Eukaryota"/>
</dbReference>
<keyword evidence="2 6" id="KW-0479">Metal-binding</keyword>
<dbReference type="OMA" id="YNAKKWE"/>
<keyword evidence="3 7" id="KW-0378">Hydrolase</keyword>
<feature type="active site" description="Proton donor" evidence="4">
    <location>
        <position position="456"/>
    </location>
</feature>
<feature type="binding site" evidence="5">
    <location>
        <position position="495"/>
    </location>
    <ligand>
        <name>AMP</name>
        <dbReference type="ChEBI" id="CHEBI:456215"/>
    </ligand>
</feature>
<feature type="binding site" evidence="6">
    <location>
        <position position="604"/>
    </location>
    <ligand>
        <name>Zn(2+)</name>
        <dbReference type="ChEBI" id="CHEBI:29105"/>
        <label>1</label>
    </ligand>
</feature>
<feature type="binding site" evidence="6">
    <location>
        <position position="495"/>
    </location>
    <ligand>
        <name>Zn(2+)</name>
        <dbReference type="ChEBI" id="CHEBI:29105"/>
        <label>1</label>
    </ligand>
</feature>
<dbReference type="InterPro" id="IPR023174">
    <property type="entry name" value="PDEase_CS"/>
</dbReference>
<protein>
    <recommendedName>
        <fullName evidence="7">Phosphodiesterase</fullName>
        <ecNumber evidence="7">3.1.4.-</ecNumber>
    </recommendedName>
</protein>
<feature type="binding site" evidence="5">
    <location>
        <position position="604"/>
    </location>
    <ligand>
        <name>AMP</name>
        <dbReference type="ChEBI" id="CHEBI:456215"/>
    </ligand>
</feature>
<dbReference type="FunFam" id="3.30.450.40:FF:000005">
    <property type="entry name" value="Phosphodiesterase"/>
    <property type="match status" value="1"/>
</dbReference>
<evidence type="ECO:0000313" key="10">
    <source>
        <dbReference type="Proteomes" id="UP000007875"/>
    </source>
</evidence>
<evidence type="ECO:0000313" key="9">
    <source>
        <dbReference type="Ensembl" id="ENSCSAVP00000000900.1"/>
    </source>
</evidence>
<dbReference type="PRINTS" id="PR00387">
    <property type="entry name" value="PDIESTERASE1"/>
</dbReference>
<dbReference type="SUPFAM" id="SSF109604">
    <property type="entry name" value="HD-domain/PDEase-like"/>
    <property type="match status" value="1"/>
</dbReference>
<feature type="domain" description="PDEase" evidence="8">
    <location>
        <begin position="380"/>
        <end position="695"/>
    </location>
</feature>
<dbReference type="GO" id="GO:0007165">
    <property type="term" value="P:signal transduction"/>
    <property type="evidence" value="ECO:0007669"/>
    <property type="project" value="InterPro"/>
</dbReference>
<dbReference type="Pfam" id="PF01590">
    <property type="entry name" value="GAF"/>
    <property type="match status" value="2"/>
</dbReference>
<dbReference type="FunCoup" id="H2Y6F2">
    <property type="interactions" value="7"/>
</dbReference>
<dbReference type="Gene3D" id="1.10.1300.10">
    <property type="entry name" value="3'5'-cyclic nucleotide phosphodiesterase, catalytic domain"/>
    <property type="match status" value="1"/>
</dbReference>
<proteinExistence type="inferred from homology"/>
<evidence type="ECO:0000256" key="3">
    <source>
        <dbReference type="ARBA" id="ARBA00022801"/>
    </source>
</evidence>
<dbReference type="EC" id="3.1.4.-" evidence="7"/>
<dbReference type="InterPro" id="IPR036971">
    <property type="entry name" value="PDEase_catalytic_dom_sf"/>
</dbReference>
<sequence length="695" mass="79662">YQYKVGLVYFQPKSHNPFIFMKITDGNYLYPLYLLCGQLQIATLSTGFTLYAVGGSGDTIHLYNPELPEWKDNPPPQNRYQIGKHGTVASHVAVTRQPVVVHDVNMDDRFPKGTSSQDSDALSVLCMPIALPNGDLLGVVEFIRTWHKAGYTLDTVEMAQTFFTWATMAIHKTQVSCGLEKQSAMSNFLLEVSRTYLDDLTDVDNIIQHIMRFAKSLVSADRCAFFLHDMEREELYSNLFDAGEVIDGQTVFSKDTEIRFHVSKGIAGAAVTTKQILNIPDAYSDPRFNREVDKATGYTTRSVLCIPIMGGDEVHGVVEMINRRGGGAFTMTDQNNFQMFAVFCALALRYSKVHTRLQNDQSRYMILKEQYCYQSRYSNEDYENLTLLQQDEDNFVLPPNFDRFYFSLFHLDKELMGYFIKMVHNSADTCSLLPPADVLTQFTLTVRANYRNIHYHNWQHAMTVSHSMYCMLKDNVEIFDEVERYALLVACLCHDLDHRALSNQFLQKTSHPLAQLYPTSTMEYHHINMMDIIGRKDCTVFEKLNSTEYERAVYVMKEAILATDLALYFGNRGQIEELLTQGDFDFDNQQHRTSAIGLMMTACDLSSSAKDWEVTRNNLLDLHFEFWDEGDQRKRLGIEPLLPMMDRDLEEDLAEGQVGFYSNVSIKCFESLARVLPSCEALAANGKENLERWRQ</sequence>
<dbReference type="GO" id="GO:0046872">
    <property type="term" value="F:metal ion binding"/>
    <property type="evidence" value="ECO:0007669"/>
    <property type="project" value="UniProtKB-KW"/>
</dbReference>
<dbReference type="PANTHER" id="PTHR11347">
    <property type="entry name" value="CYCLIC NUCLEOTIDE PHOSPHODIESTERASE"/>
    <property type="match status" value="1"/>
</dbReference>
<dbReference type="PROSITE" id="PS51845">
    <property type="entry name" value="PDEASE_I_2"/>
    <property type="match status" value="1"/>
</dbReference>
<reference evidence="9" key="3">
    <citation type="submission" date="2025-09" db="UniProtKB">
        <authorList>
            <consortium name="Ensembl"/>
        </authorList>
    </citation>
    <scope>IDENTIFICATION</scope>
</reference>
<evidence type="ECO:0000256" key="4">
    <source>
        <dbReference type="PIRSR" id="PIRSR623088-1"/>
    </source>
</evidence>
<dbReference type="Proteomes" id="UP000007875">
    <property type="component" value="Unassembled WGS sequence"/>
</dbReference>
<dbReference type="InterPro" id="IPR003018">
    <property type="entry name" value="GAF"/>
</dbReference>
<evidence type="ECO:0000259" key="8">
    <source>
        <dbReference type="PROSITE" id="PS51845"/>
    </source>
</evidence>
<dbReference type="InterPro" id="IPR029016">
    <property type="entry name" value="GAF-like_dom_sf"/>
</dbReference>
<keyword evidence="10" id="KW-1185">Reference proteome</keyword>
<feature type="binding site" evidence="5">
    <location>
        <position position="657"/>
    </location>
    <ligand>
        <name>AMP</name>
        <dbReference type="ChEBI" id="CHEBI:456215"/>
    </ligand>
</feature>
<comment type="similarity">
    <text evidence="7">Belongs to the cyclic nucleotide phosphodiesterase family.</text>
</comment>
<dbReference type="Gene3D" id="3.30.450.40">
    <property type="match status" value="2"/>
</dbReference>
<evidence type="ECO:0000256" key="6">
    <source>
        <dbReference type="PIRSR" id="PIRSR623088-3"/>
    </source>
</evidence>
<name>H2Y6F2_CIOSA</name>
<dbReference type="InterPro" id="IPR023088">
    <property type="entry name" value="PDEase"/>
</dbReference>
<dbReference type="InterPro" id="IPR003607">
    <property type="entry name" value="HD/PDEase_dom"/>
</dbReference>
<evidence type="ECO:0000256" key="2">
    <source>
        <dbReference type="ARBA" id="ARBA00022723"/>
    </source>
</evidence>
<organism evidence="9 10">
    <name type="scientific">Ciona savignyi</name>
    <name type="common">Pacific transparent sea squirt</name>
    <dbReference type="NCBI Taxonomy" id="51511"/>
    <lineage>
        <taxon>Eukaryota</taxon>
        <taxon>Metazoa</taxon>
        <taxon>Chordata</taxon>
        <taxon>Tunicata</taxon>
        <taxon>Ascidiacea</taxon>
        <taxon>Phlebobranchia</taxon>
        <taxon>Cionidae</taxon>
        <taxon>Ciona</taxon>
    </lineage>
</organism>
<dbReference type="SMART" id="SM00065">
    <property type="entry name" value="GAF"/>
    <property type="match status" value="2"/>
</dbReference>
<accession>H2Y6F2</accession>
<feature type="binding site" evidence="5">
    <location>
        <begin position="456"/>
        <end position="460"/>
    </location>
    <ligand>
        <name>AMP</name>
        <dbReference type="ChEBI" id="CHEBI:456215"/>
    </ligand>
</feature>
<evidence type="ECO:0000256" key="7">
    <source>
        <dbReference type="RuleBase" id="RU363067"/>
    </source>
</evidence>
<dbReference type="SUPFAM" id="SSF55781">
    <property type="entry name" value="GAF domain-like"/>
    <property type="match status" value="2"/>
</dbReference>
<dbReference type="Ensembl" id="ENSCSAVT00000000910.1">
    <property type="protein sequence ID" value="ENSCSAVP00000000900.1"/>
    <property type="gene ID" value="ENSCSAVG00000000511.1"/>
</dbReference>